<dbReference type="PANTHER" id="PTHR43630:SF2">
    <property type="entry name" value="GLYCOSYLTRANSFERASE"/>
    <property type="match status" value="1"/>
</dbReference>
<dbReference type="SUPFAM" id="SSF53448">
    <property type="entry name" value="Nucleotide-diphospho-sugar transferases"/>
    <property type="match status" value="1"/>
</dbReference>
<proteinExistence type="predicted"/>
<protein>
    <submittedName>
        <fullName evidence="3">Glycosyltransferase family 2 protein</fullName>
    </submittedName>
</protein>
<sequence length="444" mass="48083">MLSFLVVLVLVLGLNTMVWTLVGLGRTVARGLHDRAERDLARRAAVAGPGDALHGPRPVQGAPRGYRVPTTADVAVLIAAHDEELVIERTIRSAVRHLPPEQVLVVSDGSTDRTVEIARAAGAQVFDLQPNRGKAGAIAAAVEYFAVPERFEVMMLLDADTHLSDDYFATGLAQFDTPDVVAVAGRATTITNPRPPTLVGRLLVAYRERVYVAVQYLQKFGQAARTADVVAIVPGFASMYRTRVLRQIDIAAEGLAIEDFNMTFEVHAKRLGRVSFRPGAAIAHTQDPDTLRDYAKQVRRWNLGFWQTLRRHRFGLRRFGLATALFVFELVTSSVMMLFLPPVLALAAVAALLDAAGAVGDAPGHVLAVVPVSSVLLGVLLPDYLLTVVVAVVTRRPAYLLLGVLFPLLRVLDSYLCLRALLLAFGSGSSGVWHSPTRRPATAV</sequence>
<organism evidence="3">
    <name type="scientific">Neobacillus citreus</name>
    <dbReference type="NCBI Taxonomy" id="2833578"/>
    <lineage>
        <taxon>Bacteria</taxon>
        <taxon>Bacillati</taxon>
        <taxon>Bacillota</taxon>
        <taxon>Bacilli</taxon>
        <taxon>Bacillales</taxon>
        <taxon>Bacillaceae</taxon>
        <taxon>Neobacillus</taxon>
    </lineage>
</organism>
<accession>A0A942Y943</accession>
<reference evidence="3" key="1">
    <citation type="submission" date="2021-05" db="EMBL/GenBank/DDBJ databases">
        <title>Novel Bacillus species.</title>
        <authorList>
            <person name="Liu G."/>
        </authorList>
    </citation>
    <scope>NUCLEOTIDE SEQUENCE</scope>
    <source>
        <strain evidence="3">FJAT-50051</strain>
    </source>
</reference>
<evidence type="ECO:0000259" key="2">
    <source>
        <dbReference type="Pfam" id="PF00535"/>
    </source>
</evidence>
<feature type="transmembrane region" description="Helical" evidence="1">
    <location>
        <begin position="6"/>
        <end position="25"/>
    </location>
</feature>
<gene>
    <name evidence="3" type="ORF">KHB02_16875</name>
</gene>
<dbReference type="EMBL" id="JAGYPE010000003">
    <property type="protein sequence ID" value="MBS4183067.1"/>
    <property type="molecule type" value="Genomic_DNA"/>
</dbReference>
<keyword evidence="1" id="KW-0472">Membrane</keyword>
<dbReference type="InterPro" id="IPR029044">
    <property type="entry name" value="Nucleotide-diphossugar_trans"/>
</dbReference>
<dbReference type="InterPro" id="IPR001173">
    <property type="entry name" value="Glyco_trans_2-like"/>
</dbReference>
<dbReference type="AlphaFoldDB" id="A0A942Y943"/>
<evidence type="ECO:0000256" key="1">
    <source>
        <dbReference type="SAM" id="Phobius"/>
    </source>
</evidence>
<dbReference type="Gene3D" id="3.90.550.10">
    <property type="entry name" value="Spore Coat Polysaccharide Biosynthesis Protein SpsA, Chain A"/>
    <property type="match status" value="1"/>
</dbReference>
<feature type="transmembrane region" description="Helical" evidence="1">
    <location>
        <begin position="372"/>
        <end position="393"/>
    </location>
</feature>
<feature type="transmembrane region" description="Helical" evidence="1">
    <location>
        <begin position="319"/>
        <end position="352"/>
    </location>
</feature>
<dbReference type="PANTHER" id="PTHR43630">
    <property type="entry name" value="POLY-BETA-1,6-N-ACETYL-D-GLUCOSAMINE SYNTHASE"/>
    <property type="match status" value="1"/>
</dbReference>
<keyword evidence="1" id="KW-0812">Transmembrane</keyword>
<dbReference type="Pfam" id="PF00535">
    <property type="entry name" value="Glycos_transf_2"/>
    <property type="match status" value="1"/>
</dbReference>
<name>A0A942Y943_9BACI</name>
<comment type="caution">
    <text evidence="3">The sequence shown here is derived from an EMBL/GenBank/DDBJ whole genome shotgun (WGS) entry which is preliminary data.</text>
</comment>
<evidence type="ECO:0000313" key="3">
    <source>
        <dbReference type="EMBL" id="MBS4183067.1"/>
    </source>
</evidence>
<dbReference type="CDD" id="cd06423">
    <property type="entry name" value="CESA_like"/>
    <property type="match status" value="1"/>
</dbReference>
<keyword evidence="1" id="KW-1133">Transmembrane helix</keyword>
<feature type="domain" description="Glycosyltransferase 2-like" evidence="2">
    <location>
        <begin position="76"/>
        <end position="248"/>
    </location>
</feature>